<evidence type="ECO:0000313" key="3">
    <source>
        <dbReference type="EMBL" id="MBW0498770.1"/>
    </source>
</evidence>
<dbReference type="InterPro" id="IPR013103">
    <property type="entry name" value="RVT_2"/>
</dbReference>
<dbReference type="Pfam" id="PF07727">
    <property type="entry name" value="RVT_2"/>
    <property type="match status" value="1"/>
</dbReference>
<keyword evidence="4" id="KW-1185">Reference proteome</keyword>
<dbReference type="OrthoDB" id="411615at2759"/>
<protein>
    <recommendedName>
        <fullName evidence="2">Reverse transcriptase Ty1/copia-type domain-containing protein</fullName>
    </recommendedName>
</protein>
<organism evidence="3 4">
    <name type="scientific">Austropuccinia psidii MF-1</name>
    <dbReference type="NCBI Taxonomy" id="1389203"/>
    <lineage>
        <taxon>Eukaryota</taxon>
        <taxon>Fungi</taxon>
        <taxon>Dikarya</taxon>
        <taxon>Basidiomycota</taxon>
        <taxon>Pucciniomycotina</taxon>
        <taxon>Pucciniomycetes</taxon>
        <taxon>Pucciniales</taxon>
        <taxon>Sphaerophragmiaceae</taxon>
        <taxon>Austropuccinia</taxon>
    </lineage>
</organism>
<evidence type="ECO:0000259" key="2">
    <source>
        <dbReference type="Pfam" id="PF07727"/>
    </source>
</evidence>
<dbReference type="EMBL" id="AVOT02014891">
    <property type="protein sequence ID" value="MBW0498770.1"/>
    <property type="molecule type" value="Genomic_DNA"/>
</dbReference>
<evidence type="ECO:0000256" key="1">
    <source>
        <dbReference type="SAM" id="MobiDB-lite"/>
    </source>
</evidence>
<accession>A0A9Q3DCZ6</accession>
<evidence type="ECO:0000313" key="4">
    <source>
        <dbReference type="Proteomes" id="UP000765509"/>
    </source>
</evidence>
<dbReference type="SUPFAM" id="SSF56672">
    <property type="entry name" value="DNA/RNA polymerases"/>
    <property type="match status" value="1"/>
</dbReference>
<feature type="compositionally biased region" description="Polar residues" evidence="1">
    <location>
        <begin position="51"/>
        <end position="60"/>
    </location>
</feature>
<dbReference type="AlphaFoldDB" id="A0A9Q3DCZ6"/>
<gene>
    <name evidence="3" type="ORF">O181_038485</name>
</gene>
<feature type="domain" description="Reverse transcriptase Ty1/copia-type" evidence="2">
    <location>
        <begin position="135"/>
        <end position="353"/>
    </location>
</feature>
<dbReference type="Proteomes" id="UP000765509">
    <property type="component" value="Unassembled WGS sequence"/>
</dbReference>
<comment type="caution">
    <text evidence="3">The sequence shown here is derived from an EMBL/GenBank/DDBJ whole genome shotgun (WGS) entry which is preliminary data.</text>
</comment>
<name>A0A9Q3DCZ6_9BASI</name>
<sequence length="354" mass="39370">MDGTLYSGSVEVVDEPHLTEVVEAEAVDEVFSAAPDCNSRRADESPFPSGDPNTASESATNVIPSQIKVIGPRHPKLISGDINQENILTYSRRPRTLLTKTADVPNIFRGALKEPLSDEWSKAIEKELGAMVDLNVRDIIDLKAEFRLVGTTWFFWVKTNHLKEVVEYKARLCAQGFSQIPSVDFGKTYAPTRRLNSLRCLISHAVSNDLSFNQVDVKSAFLNAPLTEVVYLSIPQGLDVDKRKYFLCLKRAIYGLKQAPLAWYNSLKDWLTEVGFSVCISDPCVFFQAGGSPIWLYVHVDDIAIFGKDVSTFKGKLKSKLDIKYISVADLMLGIKVSSLPGFISLDQGHFIES</sequence>
<reference evidence="3" key="1">
    <citation type="submission" date="2021-03" db="EMBL/GenBank/DDBJ databases">
        <title>Draft genome sequence of rust myrtle Austropuccinia psidii MF-1, a brazilian biotype.</title>
        <authorList>
            <person name="Quecine M.C."/>
            <person name="Pachon D.M.R."/>
            <person name="Bonatelli M.L."/>
            <person name="Correr F.H."/>
            <person name="Franceschini L.M."/>
            <person name="Leite T.F."/>
            <person name="Margarido G.R.A."/>
            <person name="Almeida C.A."/>
            <person name="Ferrarezi J.A."/>
            <person name="Labate C.A."/>
        </authorList>
    </citation>
    <scope>NUCLEOTIDE SEQUENCE</scope>
    <source>
        <strain evidence="3">MF-1</strain>
    </source>
</reference>
<dbReference type="InterPro" id="IPR043502">
    <property type="entry name" value="DNA/RNA_pol_sf"/>
</dbReference>
<proteinExistence type="predicted"/>
<feature type="region of interest" description="Disordered" evidence="1">
    <location>
        <begin position="35"/>
        <end position="60"/>
    </location>
</feature>